<dbReference type="AlphaFoldDB" id="A0A0A9FIK8"/>
<dbReference type="EMBL" id="GBRH01185011">
    <property type="protein sequence ID" value="JAE12885.1"/>
    <property type="molecule type" value="Transcribed_RNA"/>
</dbReference>
<evidence type="ECO:0000313" key="1">
    <source>
        <dbReference type="EMBL" id="JAE12885.1"/>
    </source>
</evidence>
<accession>A0A0A9FIK8</accession>
<name>A0A0A9FIK8_ARUDO</name>
<protein>
    <submittedName>
        <fullName evidence="1">Uncharacterized protein</fullName>
    </submittedName>
</protein>
<reference evidence="1" key="2">
    <citation type="journal article" date="2015" name="Data Brief">
        <title>Shoot transcriptome of the giant reed, Arundo donax.</title>
        <authorList>
            <person name="Barrero R.A."/>
            <person name="Guerrero F.D."/>
            <person name="Moolhuijzen P."/>
            <person name="Goolsby J.A."/>
            <person name="Tidwell J."/>
            <person name="Bellgard S.E."/>
            <person name="Bellgard M.I."/>
        </authorList>
    </citation>
    <scope>NUCLEOTIDE SEQUENCE</scope>
    <source>
        <tissue evidence="1">Shoot tissue taken approximately 20 cm above the soil surface</tissue>
    </source>
</reference>
<sequence length="29" mass="3507">MIMLVKDYLVGRLLYTHPETVDLFRRTIL</sequence>
<proteinExistence type="predicted"/>
<reference evidence="1" key="1">
    <citation type="submission" date="2014-09" db="EMBL/GenBank/DDBJ databases">
        <authorList>
            <person name="Magalhaes I.L.F."/>
            <person name="Oliveira U."/>
            <person name="Santos F.R."/>
            <person name="Vidigal T.H.D.A."/>
            <person name="Brescovit A.D."/>
            <person name="Santos A.J."/>
        </authorList>
    </citation>
    <scope>NUCLEOTIDE SEQUENCE</scope>
    <source>
        <tissue evidence="1">Shoot tissue taken approximately 20 cm above the soil surface</tissue>
    </source>
</reference>
<organism evidence="1">
    <name type="scientific">Arundo donax</name>
    <name type="common">Giant reed</name>
    <name type="synonym">Donax arundinaceus</name>
    <dbReference type="NCBI Taxonomy" id="35708"/>
    <lineage>
        <taxon>Eukaryota</taxon>
        <taxon>Viridiplantae</taxon>
        <taxon>Streptophyta</taxon>
        <taxon>Embryophyta</taxon>
        <taxon>Tracheophyta</taxon>
        <taxon>Spermatophyta</taxon>
        <taxon>Magnoliopsida</taxon>
        <taxon>Liliopsida</taxon>
        <taxon>Poales</taxon>
        <taxon>Poaceae</taxon>
        <taxon>PACMAD clade</taxon>
        <taxon>Arundinoideae</taxon>
        <taxon>Arundineae</taxon>
        <taxon>Arundo</taxon>
    </lineage>
</organism>